<protein>
    <submittedName>
        <fullName evidence="3">Uncharacterized protein</fullName>
    </submittedName>
</protein>
<dbReference type="EMBL" id="KB445574">
    <property type="protein sequence ID" value="EMD92755.1"/>
    <property type="molecule type" value="Genomic_DNA"/>
</dbReference>
<feature type="compositionally biased region" description="Low complexity" evidence="1">
    <location>
        <begin position="238"/>
        <end position="261"/>
    </location>
</feature>
<evidence type="ECO:0000313" key="4">
    <source>
        <dbReference type="Proteomes" id="UP000016936"/>
    </source>
</evidence>
<feature type="region of interest" description="Disordered" evidence="1">
    <location>
        <begin position="238"/>
        <end position="266"/>
    </location>
</feature>
<gene>
    <name evidence="3" type="ORF">COCHEDRAFT_1193145</name>
</gene>
<reference evidence="4" key="2">
    <citation type="journal article" date="2013" name="PLoS Genet.">
        <title>Comparative genome structure, secondary metabolite, and effector coding capacity across Cochliobolus pathogens.</title>
        <authorList>
            <person name="Condon B.J."/>
            <person name="Leng Y."/>
            <person name="Wu D."/>
            <person name="Bushley K.E."/>
            <person name="Ohm R.A."/>
            <person name="Otillar R."/>
            <person name="Martin J."/>
            <person name="Schackwitz W."/>
            <person name="Grimwood J."/>
            <person name="MohdZainudin N."/>
            <person name="Xue C."/>
            <person name="Wang R."/>
            <person name="Manning V.A."/>
            <person name="Dhillon B."/>
            <person name="Tu Z.J."/>
            <person name="Steffenson B.J."/>
            <person name="Salamov A."/>
            <person name="Sun H."/>
            <person name="Lowry S."/>
            <person name="LaButti K."/>
            <person name="Han J."/>
            <person name="Copeland A."/>
            <person name="Lindquist E."/>
            <person name="Barry K."/>
            <person name="Schmutz J."/>
            <person name="Baker S.E."/>
            <person name="Ciuffetti L.M."/>
            <person name="Grigoriev I.V."/>
            <person name="Zhong S."/>
            <person name="Turgeon B.G."/>
        </authorList>
    </citation>
    <scope>NUCLEOTIDE SEQUENCE [LARGE SCALE GENOMIC DNA]</scope>
    <source>
        <strain evidence="4">C5 / ATCC 48332 / race O</strain>
    </source>
</reference>
<name>M2T599_COCH5</name>
<keyword evidence="2" id="KW-0472">Membrane</keyword>
<dbReference type="eggNOG" id="ENOG502RPKS">
    <property type="taxonomic scope" value="Eukaryota"/>
</dbReference>
<keyword evidence="2" id="KW-1133">Transmembrane helix</keyword>
<evidence type="ECO:0000313" key="3">
    <source>
        <dbReference type="EMBL" id="EMD92755.1"/>
    </source>
</evidence>
<feature type="region of interest" description="Disordered" evidence="1">
    <location>
        <begin position="53"/>
        <end position="105"/>
    </location>
</feature>
<evidence type="ECO:0000256" key="2">
    <source>
        <dbReference type="SAM" id="Phobius"/>
    </source>
</evidence>
<feature type="transmembrane region" description="Helical" evidence="2">
    <location>
        <begin position="6"/>
        <end position="28"/>
    </location>
</feature>
<dbReference type="AlphaFoldDB" id="M2T599"/>
<reference evidence="3 4" key="1">
    <citation type="journal article" date="2012" name="PLoS Pathog.">
        <title>Diverse lifestyles and strategies of plant pathogenesis encoded in the genomes of eighteen Dothideomycetes fungi.</title>
        <authorList>
            <person name="Ohm R.A."/>
            <person name="Feau N."/>
            <person name="Henrissat B."/>
            <person name="Schoch C.L."/>
            <person name="Horwitz B.A."/>
            <person name="Barry K.W."/>
            <person name="Condon B.J."/>
            <person name="Copeland A.C."/>
            <person name="Dhillon B."/>
            <person name="Glaser F."/>
            <person name="Hesse C.N."/>
            <person name="Kosti I."/>
            <person name="LaButti K."/>
            <person name="Lindquist E.A."/>
            <person name="Lucas S."/>
            <person name="Salamov A.A."/>
            <person name="Bradshaw R.E."/>
            <person name="Ciuffetti L."/>
            <person name="Hamelin R.C."/>
            <person name="Kema G.H.J."/>
            <person name="Lawrence C."/>
            <person name="Scott J.A."/>
            <person name="Spatafora J.W."/>
            <person name="Turgeon B.G."/>
            <person name="de Wit P.J.G.M."/>
            <person name="Zhong S."/>
            <person name="Goodwin S.B."/>
            <person name="Grigoriev I.V."/>
        </authorList>
    </citation>
    <scope>NUCLEOTIDE SEQUENCE [LARGE SCALE GENOMIC DNA]</scope>
    <source>
        <strain evidence="4">C5 / ATCC 48332 / race O</strain>
    </source>
</reference>
<dbReference type="OrthoDB" id="3798784at2759"/>
<sequence>MTNTNLIVAIIFAGLFGLALMFVALWCLGRYIHHCCLDIGQWLHALSPQSPKDPPVVYVEKHQPRSRKSERGRGFDQLRTKRDHESGNFEYEGTGDGSVDTRSTVQPCSPVQAQQQPYNPTNYPWLVWQNQTQNMQPVMQHQIPMCWQAQGVRRVPTCVMQTTIPWQPNPQMAMEISEPFQGPSRYLPHKLSQPQKCLSAKARSPEKYARQARKVDYIHICDEYPPFVLEALNKAAQSPSPASFSSSSSLASSSSSDGSGATQEVPRTTIPCATPACITIKQYPHIVARGSGTSRA</sequence>
<organism evidence="3 4">
    <name type="scientific">Cochliobolus heterostrophus (strain C5 / ATCC 48332 / race O)</name>
    <name type="common">Southern corn leaf blight fungus</name>
    <name type="synonym">Bipolaris maydis</name>
    <dbReference type="NCBI Taxonomy" id="701091"/>
    <lineage>
        <taxon>Eukaryota</taxon>
        <taxon>Fungi</taxon>
        <taxon>Dikarya</taxon>
        <taxon>Ascomycota</taxon>
        <taxon>Pezizomycotina</taxon>
        <taxon>Dothideomycetes</taxon>
        <taxon>Pleosporomycetidae</taxon>
        <taxon>Pleosporales</taxon>
        <taxon>Pleosporineae</taxon>
        <taxon>Pleosporaceae</taxon>
        <taxon>Bipolaris</taxon>
    </lineage>
</organism>
<evidence type="ECO:0000256" key="1">
    <source>
        <dbReference type="SAM" id="MobiDB-lite"/>
    </source>
</evidence>
<proteinExistence type="predicted"/>
<dbReference type="HOGENOM" id="CLU_059751_0_0_1"/>
<keyword evidence="4" id="KW-1185">Reference proteome</keyword>
<dbReference type="Proteomes" id="UP000016936">
    <property type="component" value="Unassembled WGS sequence"/>
</dbReference>
<dbReference type="OMA" id="PACITIK"/>
<accession>M2T599</accession>
<keyword evidence="2" id="KW-0812">Transmembrane</keyword>
<feature type="compositionally biased region" description="Basic and acidic residues" evidence="1">
    <location>
        <begin position="59"/>
        <end position="87"/>
    </location>
</feature>